<feature type="domain" description="USP" evidence="4">
    <location>
        <begin position="205"/>
        <end position="841"/>
    </location>
</feature>
<dbReference type="GO" id="GO:0016579">
    <property type="term" value="P:protein deubiquitination"/>
    <property type="evidence" value="ECO:0007669"/>
    <property type="project" value="InterPro"/>
</dbReference>
<dbReference type="OMA" id="CHRQSNT"/>
<dbReference type="InterPro" id="IPR038765">
    <property type="entry name" value="Papain-like_cys_pep_sf"/>
</dbReference>
<reference evidence="5 6" key="1">
    <citation type="journal article" date="2018" name="Nat. Ecol. Evol.">
        <title>Genomic signatures of mitonuclear coevolution across populations of Tigriopus californicus.</title>
        <authorList>
            <person name="Barreto F.S."/>
            <person name="Watson E.T."/>
            <person name="Lima T.G."/>
            <person name="Willett C.S."/>
            <person name="Edmands S."/>
            <person name="Li W."/>
            <person name="Burton R.S."/>
        </authorList>
    </citation>
    <scope>NUCLEOTIDE SEQUENCE [LARGE SCALE GENOMIC DNA]</scope>
    <source>
        <strain evidence="5 6">San Diego</strain>
    </source>
</reference>
<keyword evidence="2" id="KW-0378">Hydrolase</keyword>
<dbReference type="OrthoDB" id="265776at2759"/>
<feature type="compositionally biased region" description="Basic and acidic residues" evidence="3">
    <location>
        <begin position="987"/>
        <end position="997"/>
    </location>
</feature>
<feature type="compositionally biased region" description="Basic and acidic residues" evidence="3">
    <location>
        <begin position="951"/>
        <end position="968"/>
    </location>
</feature>
<feature type="region of interest" description="Disordered" evidence="3">
    <location>
        <begin position="947"/>
        <end position="997"/>
    </location>
</feature>
<feature type="region of interest" description="Disordered" evidence="3">
    <location>
        <begin position="114"/>
        <end position="153"/>
    </location>
</feature>
<keyword evidence="2" id="KW-0645">Protease</keyword>
<feature type="compositionally biased region" description="Acidic residues" evidence="3">
    <location>
        <begin position="969"/>
        <end position="986"/>
    </location>
</feature>
<dbReference type="InterPro" id="IPR050185">
    <property type="entry name" value="Ub_carboxyl-term_hydrolase"/>
</dbReference>
<evidence type="ECO:0000256" key="2">
    <source>
        <dbReference type="RuleBase" id="RU366025"/>
    </source>
</evidence>
<feature type="compositionally biased region" description="Basic and acidic residues" evidence="3">
    <location>
        <begin position="31"/>
        <end position="48"/>
    </location>
</feature>
<dbReference type="CDD" id="cd02674">
    <property type="entry name" value="Peptidase_C19R"/>
    <property type="match status" value="1"/>
</dbReference>
<dbReference type="Gene3D" id="3.90.70.10">
    <property type="entry name" value="Cysteine proteinases"/>
    <property type="match status" value="2"/>
</dbReference>
<proteinExistence type="inferred from homology"/>
<evidence type="ECO:0000256" key="3">
    <source>
        <dbReference type="SAM" id="MobiDB-lite"/>
    </source>
</evidence>
<feature type="region of interest" description="Disordered" evidence="3">
    <location>
        <begin position="874"/>
        <end position="916"/>
    </location>
</feature>
<dbReference type="FunFam" id="3.90.70.10:FF:000046">
    <property type="entry name" value="ubiquitin carboxyl-terminal hydrolase 31"/>
    <property type="match status" value="1"/>
</dbReference>
<comment type="catalytic activity">
    <reaction evidence="1 2">
        <text>Thiol-dependent hydrolysis of ester, thioester, amide, peptide and isopeptide bonds formed by the C-terminal Gly of ubiquitin (a 76-residue protein attached to proteins as an intracellular targeting signal).</text>
        <dbReference type="EC" id="3.4.19.12"/>
    </reaction>
</comment>
<feature type="compositionally biased region" description="Basic and acidic residues" evidence="3">
    <location>
        <begin position="137"/>
        <end position="146"/>
    </location>
</feature>
<evidence type="ECO:0000313" key="6">
    <source>
        <dbReference type="Proteomes" id="UP000318571"/>
    </source>
</evidence>
<accession>A0A553NX80</accession>
<evidence type="ECO:0000256" key="1">
    <source>
        <dbReference type="ARBA" id="ARBA00000707"/>
    </source>
</evidence>
<dbReference type="InterPro" id="IPR001394">
    <property type="entry name" value="Peptidase_C19_UCH"/>
</dbReference>
<dbReference type="EC" id="3.4.19.12" evidence="2"/>
<gene>
    <name evidence="5" type="ORF">TCAL_02877</name>
</gene>
<dbReference type="PROSITE" id="PS00972">
    <property type="entry name" value="USP_1"/>
    <property type="match status" value="1"/>
</dbReference>
<dbReference type="GO" id="GO:0004843">
    <property type="term" value="F:cysteine-type deubiquitinase activity"/>
    <property type="evidence" value="ECO:0007669"/>
    <property type="project" value="UniProtKB-UniRule"/>
</dbReference>
<feature type="compositionally biased region" description="Low complexity" evidence="3">
    <location>
        <begin position="9"/>
        <end position="18"/>
    </location>
</feature>
<dbReference type="PROSITE" id="PS00973">
    <property type="entry name" value="USP_2"/>
    <property type="match status" value="1"/>
</dbReference>
<comment type="caution">
    <text evidence="5">The sequence shown here is derived from an EMBL/GenBank/DDBJ whole genome shotgun (WGS) entry which is preliminary data.</text>
</comment>
<organism evidence="5 6">
    <name type="scientific">Tigriopus californicus</name>
    <name type="common">Marine copepod</name>
    <dbReference type="NCBI Taxonomy" id="6832"/>
    <lineage>
        <taxon>Eukaryota</taxon>
        <taxon>Metazoa</taxon>
        <taxon>Ecdysozoa</taxon>
        <taxon>Arthropoda</taxon>
        <taxon>Crustacea</taxon>
        <taxon>Multicrustacea</taxon>
        <taxon>Hexanauplia</taxon>
        <taxon>Copepoda</taxon>
        <taxon>Harpacticoida</taxon>
        <taxon>Harpacticidae</taxon>
        <taxon>Tigriopus</taxon>
    </lineage>
</organism>
<feature type="region of interest" description="Disordered" evidence="3">
    <location>
        <begin position="715"/>
        <end position="756"/>
    </location>
</feature>
<dbReference type="PROSITE" id="PS50235">
    <property type="entry name" value="USP_3"/>
    <property type="match status" value="1"/>
</dbReference>
<protein>
    <recommendedName>
        <fullName evidence="2">Ubiquitin carboxyl-terminal hydrolase</fullName>
        <ecNumber evidence="2">3.4.19.12</ecNumber>
    </recommendedName>
</protein>
<feature type="compositionally biased region" description="Acidic residues" evidence="3">
    <location>
        <begin position="49"/>
        <end position="59"/>
    </location>
</feature>
<dbReference type="PANTHER" id="PTHR21646">
    <property type="entry name" value="UBIQUITIN CARBOXYL-TERMINAL HYDROLASE"/>
    <property type="match status" value="1"/>
</dbReference>
<comment type="similarity">
    <text evidence="2">Belongs to the peptidase C19 family.</text>
</comment>
<dbReference type="STRING" id="6832.A0A553NX80"/>
<evidence type="ECO:0000313" key="5">
    <source>
        <dbReference type="EMBL" id="TRY70041.1"/>
    </source>
</evidence>
<dbReference type="EMBL" id="VCGU01000009">
    <property type="protein sequence ID" value="TRY70041.1"/>
    <property type="molecule type" value="Genomic_DNA"/>
</dbReference>
<keyword evidence="2" id="KW-0833">Ubl conjugation pathway</keyword>
<dbReference type="Proteomes" id="UP000318571">
    <property type="component" value="Chromosome 9"/>
</dbReference>
<dbReference type="AlphaFoldDB" id="A0A553NX80"/>
<name>A0A553NX80_TIGCA</name>
<keyword evidence="6" id="KW-1185">Reference proteome</keyword>
<feature type="compositionally biased region" description="Pro residues" evidence="3">
    <location>
        <begin position="737"/>
        <end position="746"/>
    </location>
</feature>
<feature type="compositionally biased region" description="Polar residues" evidence="3">
    <location>
        <begin position="719"/>
        <end position="734"/>
    </location>
</feature>
<feature type="compositionally biased region" description="Polar residues" evidence="3">
    <location>
        <begin position="907"/>
        <end position="916"/>
    </location>
</feature>
<dbReference type="InterPro" id="IPR018200">
    <property type="entry name" value="USP_CS"/>
</dbReference>
<keyword evidence="2" id="KW-0788">Thiol protease</keyword>
<sequence length="997" mass="111917">MAEKDKSSSLRSVKSLSDPALNGVEATPILPKDRPSSSDRLSACKETEDVGEGPDESPSQDDRDRRRGGSKARTLPHRLVGLRPYHLKPHLPKGHGLKRSITLPKNPFVVNKSKKSKVRLTAPIATSETEEDSNEESSGRSRDQSPRARPNFARTQSVRNFFNRVVSQLQQIPPKGRSSKAEAEIERIAEIKRRFDQEGKVPGVVGIRNHGNTCFINAILQCLSYTDILAEYFVLDQYKSDLRRKRRIPNVTSFNKQPNRGEITEQLATLLKSLWSLQYDPEISIRFKSLVDKHASQYKGGSQHDAQEFLLWLLDQVHEDLNTATKRKYKTFKSVNGERTDEVLAAESLANYMRCNNSFVMDVFQAQFRSSLTCPTCEKQSNTFDPFLCVSLPIPQKQLIPVFVIVLYIDQSPRQVKLGLTVGVEETIGDLRQMLAKDTGIETGQILLTEIDQLGFKRTLRDQESVTVLQDPKAAPLYCLEVPQFKLATEDDGAYVVLSWVNVLKEGPIEKRFGSPYAIQVTREVLYSDLQKLLMKEMSPILHDDILISAQKVPLFKIRVVDGFEEKAYLDSQVDLPMYTEAVEQALNLCVLEEGGSPAHVKLILEWDAPAKSQIINDDTDVIEEHASVKEVEKSPEEASSVSLQECFSLYTSAEKLGLGDAWLCPACNRKQEVVKRMGLWSVPDVLVVHLKRFRQSSSSTNKLTTMVEFPFEGFDMSPNVTKNPSPTGANQERPSSSPPPPPTAPPNSETGPNTMKMLTALSPWRHPKRFPIHRNNDDYMFDLYAVCNHHGSDLQGGHYTAYCRNPTDGQWYCFDDMHTKPILEKEVVTQDAYILFYQRQSLTNNSSSASSSSSGSSTQDHWVFRMPDFSYKKKTNPTASNQAKPTASNPAAPLSNRSARAKTAAIRNSDSNSTAQVEKEAFSTCDEAPAFKRTDAKYATMPAKRTSKIVHCDQDHHSDVEQSGSRDEDSDDEITITRDVDEEDDVSRPIDKNDVD</sequence>
<dbReference type="Pfam" id="PF00443">
    <property type="entry name" value="UCH"/>
    <property type="match status" value="1"/>
</dbReference>
<evidence type="ECO:0000259" key="4">
    <source>
        <dbReference type="PROSITE" id="PS50235"/>
    </source>
</evidence>
<dbReference type="SUPFAM" id="SSF54001">
    <property type="entry name" value="Cysteine proteinases"/>
    <property type="match status" value="1"/>
</dbReference>
<feature type="region of interest" description="Disordered" evidence="3">
    <location>
        <begin position="1"/>
        <end position="80"/>
    </location>
</feature>
<dbReference type="InterPro" id="IPR028889">
    <property type="entry name" value="USP"/>
</dbReference>
<dbReference type="GO" id="GO:0006508">
    <property type="term" value="P:proteolysis"/>
    <property type="evidence" value="ECO:0007669"/>
    <property type="project" value="UniProtKB-KW"/>
</dbReference>
<dbReference type="PANTHER" id="PTHR21646:SF14">
    <property type="entry name" value="FI05488P"/>
    <property type="match status" value="1"/>
</dbReference>
<feature type="compositionally biased region" description="Polar residues" evidence="3">
    <location>
        <begin position="877"/>
        <end position="890"/>
    </location>
</feature>